<dbReference type="SUPFAM" id="SSF53335">
    <property type="entry name" value="S-adenosyl-L-methionine-dependent methyltransferases"/>
    <property type="match status" value="1"/>
</dbReference>
<keyword evidence="2" id="KW-0489">Methyltransferase</keyword>
<dbReference type="EMBL" id="JBHSWG010000001">
    <property type="protein sequence ID" value="MFC6760651.1"/>
    <property type="molecule type" value="Genomic_DNA"/>
</dbReference>
<feature type="domain" description="Methyltransferase FkbM" evidence="1">
    <location>
        <begin position="45"/>
        <end position="129"/>
    </location>
</feature>
<organism evidence="2 3">
    <name type="scientific">Sulfitobacter porphyrae</name>
    <dbReference type="NCBI Taxonomy" id="1246864"/>
    <lineage>
        <taxon>Bacteria</taxon>
        <taxon>Pseudomonadati</taxon>
        <taxon>Pseudomonadota</taxon>
        <taxon>Alphaproteobacteria</taxon>
        <taxon>Rhodobacterales</taxon>
        <taxon>Roseobacteraceae</taxon>
        <taxon>Sulfitobacter</taxon>
    </lineage>
</organism>
<proteinExistence type="predicted"/>
<dbReference type="Gene3D" id="3.40.50.150">
    <property type="entry name" value="Vaccinia Virus protein VP39"/>
    <property type="match status" value="1"/>
</dbReference>
<dbReference type="NCBIfam" id="TIGR01444">
    <property type="entry name" value="fkbM_fam"/>
    <property type="match status" value="1"/>
</dbReference>
<evidence type="ECO:0000313" key="3">
    <source>
        <dbReference type="Proteomes" id="UP001596353"/>
    </source>
</evidence>
<protein>
    <submittedName>
        <fullName evidence="2">FkbM family methyltransferase</fullName>
    </submittedName>
</protein>
<dbReference type="GO" id="GO:0032259">
    <property type="term" value="P:methylation"/>
    <property type="evidence" value="ECO:0007669"/>
    <property type="project" value="UniProtKB-KW"/>
</dbReference>
<evidence type="ECO:0000259" key="1">
    <source>
        <dbReference type="Pfam" id="PF05050"/>
    </source>
</evidence>
<dbReference type="Pfam" id="PF05050">
    <property type="entry name" value="Methyltransf_21"/>
    <property type="match status" value="1"/>
</dbReference>
<keyword evidence="2" id="KW-0808">Transferase</keyword>
<dbReference type="GO" id="GO:0008168">
    <property type="term" value="F:methyltransferase activity"/>
    <property type="evidence" value="ECO:0007669"/>
    <property type="project" value="UniProtKB-KW"/>
</dbReference>
<comment type="caution">
    <text evidence="2">The sequence shown here is derived from an EMBL/GenBank/DDBJ whole genome shotgun (WGS) entry which is preliminary data.</text>
</comment>
<dbReference type="Proteomes" id="UP001596353">
    <property type="component" value="Unassembled WGS sequence"/>
</dbReference>
<dbReference type="InterPro" id="IPR006342">
    <property type="entry name" value="FkbM_mtfrase"/>
</dbReference>
<name>A0ABW2B615_9RHOB</name>
<gene>
    <name evidence="2" type="ORF">ACFQFQ_15965</name>
</gene>
<keyword evidence="3" id="KW-1185">Reference proteome</keyword>
<evidence type="ECO:0000313" key="2">
    <source>
        <dbReference type="EMBL" id="MFC6760651.1"/>
    </source>
</evidence>
<dbReference type="InterPro" id="IPR029063">
    <property type="entry name" value="SAM-dependent_MTases_sf"/>
</dbReference>
<accession>A0ABW2B615</accession>
<reference evidence="3" key="1">
    <citation type="journal article" date="2019" name="Int. J. Syst. Evol. Microbiol.">
        <title>The Global Catalogue of Microorganisms (GCM) 10K type strain sequencing project: providing services to taxonomists for standard genome sequencing and annotation.</title>
        <authorList>
            <consortium name="The Broad Institute Genomics Platform"/>
            <consortium name="The Broad Institute Genome Sequencing Center for Infectious Disease"/>
            <person name="Wu L."/>
            <person name="Ma J."/>
        </authorList>
    </citation>
    <scope>NUCLEOTIDE SEQUENCE [LARGE SCALE GENOMIC DNA]</scope>
    <source>
        <strain evidence="3">CCUG 66188</strain>
    </source>
</reference>
<sequence>MIGRLGHNVQLNGLGHMVRIEGCALGAERGEAMLNFHGNNFGQASLLPVKRRSRSGGRLVPVRPLLDFVQEAAGHDVSVLKIDVEGAEPAALGPLLAAGGWLPDVMLVETDHAADWDSDLLGMIEGLGFRAAMQAEQNTLFVR</sequence>